<keyword evidence="3" id="KW-1185">Reference proteome</keyword>
<sequence length="340" mass="36745">MTPGSPDDNSGAKHDVPHFKAFVKGTDITDIHECLISETADYIPSLHVETALANCINSGFEAYLNGGYGHYLILIHYPGHGGTDPEKGQFFCPTEDSTRRFYLRSLISRISTFSEIDGPSFDVVIIIDSNYSTADHPTIQPKAGQTVELLAAVTRVKESSLKAIDFATILGLAQENSTIKMPVHRFLVGSLPIKIGIPPYYDNPLLCLPVLRPEPAPGKHGIIMFCNVAGHAGSVEVQRLVQWIKGLDASVALHVDGIYECDGAGGSSTGLLLRAPFNVFYTVEPLPCVKMLFRAPFNQGNVPSRFAGSELREPGDKIPTPEPTVTNTPGGSSLMIPETI</sequence>
<dbReference type="RefSeq" id="XP_002846399.1">
    <property type="nucleotide sequence ID" value="XM_002846353.1"/>
</dbReference>
<accession>C5FN81</accession>
<dbReference type="OMA" id="RDMNFAT"/>
<proteinExistence type="predicted"/>
<organism evidence="2 3">
    <name type="scientific">Arthroderma otae (strain ATCC MYA-4605 / CBS 113480)</name>
    <name type="common">Microsporum canis</name>
    <dbReference type="NCBI Taxonomy" id="554155"/>
    <lineage>
        <taxon>Eukaryota</taxon>
        <taxon>Fungi</taxon>
        <taxon>Dikarya</taxon>
        <taxon>Ascomycota</taxon>
        <taxon>Pezizomycotina</taxon>
        <taxon>Eurotiomycetes</taxon>
        <taxon>Eurotiomycetidae</taxon>
        <taxon>Onygenales</taxon>
        <taxon>Arthrodermataceae</taxon>
        <taxon>Microsporum</taxon>
    </lineage>
</organism>
<dbReference type="OrthoDB" id="4760831at2759"/>
<evidence type="ECO:0000313" key="2">
    <source>
        <dbReference type="EMBL" id="EEQ31317.1"/>
    </source>
</evidence>
<protein>
    <submittedName>
        <fullName evidence="2">Uncharacterized protein</fullName>
    </submittedName>
</protein>
<dbReference type="STRING" id="554155.C5FN81"/>
<dbReference type="VEuPathDB" id="FungiDB:MCYG_04136"/>
<name>C5FN81_ARTOC</name>
<dbReference type="HOGENOM" id="CLU_781162_0_0_1"/>
<reference evidence="3" key="1">
    <citation type="journal article" date="2012" name="MBio">
        <title>Comparative genome analysis of Trichophyton rubrum and related dermatophytes reveals candidate genes involved in infection.</title>
        <authorList>
            <person name="Martinez D.A."/>
            <person name="Oliver B.G."/>
            <person name="Graeser Y."/>
            <person name="Goldberg J.M."/>
            <person name="Li W."/>
            <person name="Martinez-Rossi N.M."/>
            <person name="Monod M."/>
            <person name="Shelest E."/>
            <person name="Barton R.C."/>
            <person name="Birch E."/>
            <person name="Brakhage A.A."/>
            <person name="Chen Z."/>
            <person name="Gurr S.J."/>
            <person name="Heiman D."/>
            <person name="Heitman J."/>
            <person name="Kosti I."/>
            <person name="Rossi A."/>
            <person name="Saif S."/>
            <person name="Samalova M."/>
            <person name="Saunders C.W."/>
            <person name="Shea T."/>
            <person name="Summerbell R.C."/>
            <person name="Xu J."/>
            <person name="Young S."/>
            <person name="Zeng Q."/>
            <person name="Birren B.W."/>
            <person name="Cuomo C.A."/>
            <person name="White T.C."/>
        </authorList>
    </citation>
    <scope>NUCLEOTIDE SEQUENCE [LARGE SCALE GENOMIC DNA]</scope>
    <source>
        <strain evidence="3">ATCC MYA-4605 / CBS 113480</strain>
    </source>
</reference>
<gene>
    <name evidence="2" type="ORF">MCYG_04136</name>
</gene>
<dbReference type="GeneID" id="9224468"/>
<evidence type="ECO:0000256" key="1">
    <source>
        <dbReference type="SAM" id="MobiDB-lite"/>
    </source>
</evidence>
<dbReference type="EMBL" id="DS995704">
    <property type="protein sequence ID" value="EEQ31317.1"/>
    <property type="molecule type" value="Genomic_DNA"/>
</dbReference>
<dbReference type="AlphaFoldDB" id="C5FN81"/>
<feature type="region of interest" description="Disordered" evidence="1">
    <location>
        <begin position="309"/>
        <end position="340"/>
    </location>
</feature>
<dbReference type="Proteomes" id="UP000002035">
    <property type="component" value="Unassembled WGS sequence"/>
</dbReference>
<dbReference type="eggNOG" id="ENOG502RQQ7">
    <property type="taxonomic scope" value="Eukaryota"/>
</dbReference>
<evidence type="ECO:0000313" key="3">
    <source>
        <dbReference type="Proteomes" id="UP000002035"/>
    </source>
</evidence>